<accession>A0A835W507</accession>
<name>A0A835W507_CHLIN</name>
<evidence type="ECO:0000313" key="2">
    <source>
        <dbReference type="EMBL" id="KAG2439600.1"/>
    </source>
</evidence>
<dbReference type="Proteomes" id="UP000650467">
    <property type="component" value="Unassembled WGS sequence"/>
</dbReference>
<dbReference type="AlphaFoldDB" id="A0A835W507"/>
<dbReference type="PANTHER" id="PTHR13627">
    <property type="entry name" value="FUKUTIN RELATED PROTEIN"/>
    <property type="match status" value="1"/>
</dbReference>
<feature type="compositionally biased region" description="Low complexity" evidence="1">
    <location>
        <begin position="95"/>
        <end position="107"/>
    </location>
</feature>
<comment type="caution">
    <text evidence="2">The sequence shown here is derived from an EMBL/GenBank/DDBJ whole genome shotgun (WGS) entry which is preliminary data.</text>
</comment>
<evidence type="ECO:0000313" key="3">
    <source>
        <dbReference type="Proteomes" id="UP000650467"/>
    </source>
</evidence>
<dbReference type="EMBL" id="JAEHOC010000008">
    <property type="protein sequence ID" value="KAG2439600.1"/>
    <property type="molecule type" value="Genomic_DNA"/>
</dbReference>
<proteinExistence type="predicted"/>
<feature type="region of interest" description="Disordered" evidence="1">
    <location>
        <begin position="1"/>
        <end position="111"/>
    </location>
</feature>
<reference evidence="2" key="1">
    <citation type="journal article" date="2020" name="bioRxiv">
        <title>Comparative genomics of Chlamydomonas.</title>
        <authorList>
            <person name="Craig R.J."/>
            <person name="Hasan A.R."/>
            <person name="Ness R.W."/>
            <person name="Keightley P.D."/>
        </authorList>
    </citation>
    <scope>NUCLEOTIDE SEQUENCE</scope>
    <source>
        <strain evidence="2">SAG 7.73</strain>
    </source>
</reference>
<evidence type="ECO:0000256" key="1">
    <source>
        <dbReference type="SAM" id="MobiDB-lite"/>
    </source>
</evidence>
<feature type="compositionally biased region" description="Low complexity" evidence="1">
    <location>
        <begin position="69"/>
        <end position="87"/>
    </location>
</feature>
<organism evidence="2 3">
    <name type="scientific">Chlamydomonas incerta</name>
    <dbReference type="NCBI Taxonomy" id="51695"/>
    <lineage>
        <taxon>Eukaryota</taxon>
        <taxon>Viridiplantae</taxon>
        <taxon>Chlorophyta</taxon>
        <taxon>core chlorophytes</taxon>
        <taxon>Chlorophyceae</taxon>
        <taxon>CS clade</taxon>
        <taxon>Chlamydomonadales</taxon>
        <taxon>Chlamydomonadaceae</taxon>
        <taxon>Chlamydomonas</taxon>
    </lineage>
</organism>
<sequence>MFPRHGASPLSPADAREHRLSAAAPSSSAAAPALLSRQHKAQTTTTATDTRGGGGRDSQPDDDRRRGSRWWGWLRLLGPPRGSPTPAGAGGGGAAATATGAAQAAAVQPPPPPATRAVEALVRGAGAVGVAYGGLWLLTAGYRAVKRLLLRRALADIVPALQRAGVTFWLDFGTLMSLARCNDVYDGDNDIDLVLLQPDFAALKQQLSAPGALPRGYTVEWAGKGRPLGGGLTQDWLRVYLPGKIMWADLFGGFEAPGGGGEEGRIIRINKNSHCDVPRHLVLPLGTIPLLDCPQPAPAPADVVGVLEHRYGPDWRAPKYASKGRDIVEHNKRYLRALRALGRLGLRV</sequence>
<keyword evidence="3" id="KW-1185">Reference proteome</keyword>
<feature type="compositionally biased region" description="Low complexity" evidence="1">
    <location>
        <begin position="21"/>
        <end position="36"/>
    </location>
</feature>
<protein>
    <submittedName>
        <fullName evidence="2">Uncharacterized protein</fullName>
    </submittedName>
</protein>
<gene>
    <name evidence="2" type="ORF">HXX76_004952</name>
</gene>
<dbReference type="PANTHER" id="PTHR13627:SF31">
    <property type="entry name" value="RIBITOL 5-PHOSPHATE TRANSFERASE FKRP"/>
    <property type="match status" value="1"/>
</dbReference>
<dbReference type="OrthoDB" id="444255at2759"/>
<dbReference type="InterPro" id="IPR052613">
    <property type="entry name" value="LicD_transferase"/>
</dbReference>